<evidence type="ECO:0000313" key="5">
    <source>
        <dbReference type="EMBL" id="SNR62149.1"/>
    </source>
</evidence>
<comment type="subcellular location">
    <subcellularLocation>
        <location evidence="1">Cytoplasm</location>
    </subcellularLocation>
</comment>
<name>A0A238XVY9_9PSEU</name>
<dbReference type="Proteomes" id="UP000198348">
    <property type="component" value="Unassembled WGS sequence"/>
</dbReference>
<keyword evidence="6" id="KW-1185">Reference proteome</keyword>
<evidence type="ECO:0000256" key="3">
    <source>
        <dbReference type="ARBA" id="ARBA00022490"/>
    </source>
</evidence>
<evidence type="ECO:0000256" key="1">
    <source>
        <dbReference type="ARBA" id="ARBA00004496"/>
    </source>
</evidence>
<dbReference type="Pfam" id="PF14011">
    <property type="entry name" value="ESX-1_EspG"/>
    <property type="match status" value="1"/>
</dbReference>
<reference evidence="5 6" key="1">
    <citation type="submission" date="2017-06" db="EMBL/GenBank/DDBJ databases">
        <authorList>
            <person name="Kim H.J."/>
            <person name="Triplett B.A."/>
        </authorList>
    </citation>
    <scope>NUCLEOTIDE SEQUENCE [LARGE SCALE GENOMIC DNA]</scope>
    <source>
        <strain evidence="5 6">DSM 45207</strain>
    </source>
</reference>
<gene>
    <name evidence="5" type="ORF">SAMN06265360_11278</name>
</gene>
<comment type="similarity">
    <text evidence="2">Belongs to the EspG family.</text>
</comment>
<dbReference type="RefSeq" id="WP_089301870.1">
    <property type="nucleotide sequence ID" value="NZ_FZNW01000012.1"/>
</dbReference>
<organism evidence="5 6">
    <name type="scientific">Haloechinothrix alba</name>
    <dbReference type="NCBI Taxonomy" id="664784"/>
    <lineage>
        <taxon>Bacteria</taxon>
        <taxon>Bacillati</taxon>
        <taxon>Actinomycetota</taxon>
        <taxon>Actinomycetes</taxon>
        <taxon>Pseudonocardiales</taxon>
        <taxon>Pseudonocardiaceae</taxon>
        <taxon>Haloechinothrix</taxon>
    </lineage>
</organism>
<dbReference type="EMBL" id="FZNW01000012">
    <property type="protein sequence ID" value="SNR62149.1"/>
    <property type="molecule type" value="Genomic_DNA"/>
</dbReference>
<keyword evidence="4" id="KW-0143">Chaperone</keyword>
<protein>
    <submittedName>
        <fullName evidence="5">EspG family protein</fullName>
    </submittedName>
</protein>
<dbReference type="OrthoDB" id="5175124at2"/>
<evidence type="ECO:0000256" key="2">
    <source>
        <dbReference type="ARBA" id="ARBA00006411"/>
    </source>
</evidence>
<evidence type="ECO:0000313" key="6">
    <source>
        <dbReference type="Proteomes" id="UP000198348"/>
    </source>
</evidence>
<keyword evidence="3" id="KW-0963">Cytoplasm</keyword>
<dbReference type="AlphaFoldDB" id="A0A238XVY9"/>
<sequence length="273" mass="29080">MQAADPLSPLELDFLWESHSAGELPYPLEVRSHGATMDERAELRRRTLGELAERGLLDQRGRLHPELADRLDVLAQADSSVDSMFIPDAGSGAVLALAAAAGGKGVLAVQADDGLRLDAVDPDGLATAVVSLLPRAQRGQERSVTVPIEQLMAGPGADFLQRRPEAELAARPGRGNGSTRPGTDEERKALARLHAQSRLRGGQIGANSRSSFGEKSRSAVLSWFDTDGGRYMTQVSQGGDGRDWVTIAPADAPTMRHRVGEMLMGARRSAMAG</sequence>
<accession>A0A238XVY9</accession>
<evidence type="ECO:0000256" key="4">
    <source>
        <dbReference type="ARBA" id="ARBA00023186"/>
    </source>
</evidence>
<proteinExistence type="inferred from homology"/>
<dbReference type="InterPro" id="IPR025734">
    <property type="entry name" value="EspG"/>
</dbReference>